<dbReference type="EMBL" id="BIFS01000001">
    <property type="protein sequence ID" value="GCE17832.1"/>
    <property type="molecule type" value="Genomic_DNA"/>
</dbReference>
<keyword evidence="2" id="KW-1185">Reference proteome</keyword>
<accession>A0A402AFH8</accession>
<comment type="caution">
    <text evidence="1">The sequence shown here is derived from an EMBL/GenBank/DDBJ whole genome shotgun (WGS) entry which is preliminary data.</text>
</comment>
<organism evidence="1 2">
    <name type="scientific">Dictyobacter kobayashii</name>
    <dbReference type="NCBI Taxonomy" id="2014872"/>
    <lineage>
        <taxon>Bacteria</taxon>
        <taxon>Bacillati</taxon>
        <taxon>Chloroflexota</taxon>
        <taxon>Ktedonobacteria</taxon>
        <taxon>Ktedonobacterales</taxon>
        <taxon>Dictyobacteraceae</taxon>
        <taxon>Dictyobacter</taxon>
    </lineage>
</organism>
<reference evidence="2" key="1">
    <citation type="submission" date="2018-12" db="EMBL/GenBank/DDBJ databases">
        <title>Tengunoibacter tsumagoiensis gen. nov., sp. nov., Dictyobacter kobayashii sp. nov., D. alpinus sp. nov., and D. joshuensis sp. nov. and description of Dictyobacteraceae fam. nov. within the order Ktedonobacterales isolated from Tengu-no-mugimeshi.</title>
        <authorList>
            <person name="Wang C.M."/>
            <person name="Zheng Y."/>
            <person name="Sakai Y."/>
            <person name="Toyoda A."/>
            <person name="Minakuchi Y."/>
            <person name="Abe K."/>
            <person name="Yokota A."/>
            <person name="Yabe S."/>
        </authorList>
    </citation>
    <scope>NUCLEOTIDE SEQUENCE [LARGE SCALE GENOMIC DNA]</scope>
    <source>
        <strain evidence="2">Uno11</strain>
    </source>
</reference>
<sequence>MIDHALSSIKLKKSYYIYELVKLVNITTKASMVIYYCQRGVNEKENLNSLAQKSEDVLLVP</sequence>
<dbReference type="Proteomes" id="UP000287188">
    <property type="component" value="Unassembled WGS sequence"/>
</dbReference>
<proteinExistence type="predicted"/>
<protein>
    <submittedName>
        <fullName evidence="1">Uncharacterized protein</fullName>
    </submittedName>
</protein>
<evidence type="ECO:0000313" key="1">
    <source>
        <dbReference type="EMBL" id="GCE17832.1"/>
    </source>
</evidence>
<evidence type="ECO:0000313" key="2">
    <source>
        <dbReference type="Proteomes" id="UP000287188"/>
    </source>
</evidence>
<gene>
    <name evidence="1" type="ORF">KDK_16320</name>
</gene>
<dbReference type="AlphaFoldDB" id="A0A402AFH8"/>
<name>A0A402AFH8_9CHLR</name>